<dbReference type="SMART" id="SM00225">
    <property type="entry name" value="BTB"/>
    <property type="match status" value="1"/>
</dbReference>
<name>A0A1D2MSZ1_ORCCI</name>
<gene>
    <name evidence="3" type="ORF">Ocin01_10626</name>
</gene>
<dbReference type="InterPro" id="IPR000210">
    <property type="entry name" value="BTB/POZ_dom"/>
</dbReference>
<evidence type="ECO:0000313" key="3">
    <source>
        <dbReference type="EMBL" id="ODM96052.1"/>
    </source>
</evidence>
<dbReference type="Gene3D" id="3.30.710.10">
    <property type="entry name" value="Potassium Channel Kv1.1, Chain A"/>
    <property type="match status" value="1"/>
</dbReference>
<dbReference type="Proteomes" id="UP000094527">
    <property type="component" value="Unassembled WGS sequence"/>
</dbReference>
<dbReference type="SUPFAM" id="SSF54695">
    <property type="entry name" value="POZ domain"/>
    <property type="match status" value="1"/>
</dbReference>
<evidence type="ECO:0000313" key="4">
    <source>
        <dbReference type="Proteomes" id="UP000094527"/>
    </source>
</evidence>
<dbReference type="InterPro" id="IPR002083">
    <property type="entry name" value="MATH/TRAF_dom"/>
</dbReference>
<dbReference type="PROSITE" id="PS50097">
    <property type="entry name" value="BTB"/>
    <property type="match status" value="1"/>
</dbReference>
<dbReference type="PROSITE" id="PS50144">
    <property type="entry name" value="MATH"/>
    <property type="match status" value="1"/>
</dbReference>
<evidence type="ECO:0000259" key="1">
    <source>
        <dbReference type="PROSITE" id="PS50097"/>
    </source>
</evidence>
<dbReference type="SMART" id="SM00061">
    <property type="entry name" value="MATH"/>
    <property type="match status" value="1"/>
</dbReference>
<dbReference type="Gene3D" id="1.25.40.420">
    <property type="match status" value="1"/>
</dbReference>
<dbReference type="InterPro" id="IPR011333">
    <property type="entry name" value="SKP1/BTB/POZ_sf"/>
</dbReference>
<comment type="caution">
    <text evidence="3">The sequence shown here is derived from an EMBL/GenBank/DDBJ whole genome shotgun (WGS) entry which is preliminary data.</text>
</comment>
<dbReference type="EMBL" id="LJIJ01000588">
    <property type="protein sequence ID" value="ODM96052.1"/>
    <property type="molecule type" value="Genomic_DNA"/>
</dbReference>
<keyword evidence="4" id="KW-1185">Reference proteome</keyword>
<evidence type="ECO:0000259" key="2">
    <source>
        <dbReference type="PROSITE" id="PS50144"/>
    </source>
</evidence>
<dbReference type="PANTHER" id="PTHR24413">
    <property type="entry name" value="SPECKLE-TYPE POZ PROTEIN"/>
    <property type="match status" value="1"/>
</dbReference>
<organism evidence="3 4">
    <name type="scientific">Orchesella cincta</name>
    <name type="common">Springtail</name>
    <name type="synonym">Podura cincta</name>
    <dbReference type="NCBI Taxonomy" id="48709"/>
    <lineage>
        <taxon>Eukaryota</taxon>
        <taxon>Metazoa</taxon>
        <taxon>Ecdysozoa</taxon>
        <taxon>Arthropoda</taxon>
        <taxon>Hexapoda</taxon>
        <taxon>Collembola</taxon>
        <taxon>Entomobryomorpha</taxon>
        <taxon>Entomobryoidea</taxon>
        <taxon>Orchesellidae</taxon>
        <taxon>Orchesellinae</taxon>
        <taxon>Orchesella</taxon>
    </lineage>
</organism>
<dbReference type="InterPro" id="IPR008974">
    <property type="entry name" value="TRAF-like"/>
</dbReference>
<dbReference type="GO" id="GO:0030163">
    <property type="term" value="P:protein catabolic process"/>
    <property type="evidence" value="ECO:0007669"/>
    <property type="project" value="UniProtKB-ARBA"/>
</dbReference>
<dbReference type="OrthoDB" id="6359816at2759"/>
<proteinExistence type="predicted"/>
<accession>A0A1D2MSZ1</accession>
<feature type="domain" description="MATH" evidence="2">
    <location>
        <begin position="127"/>
        <end position="264"/>
    </location>
</feature>
<dbReference type="Pfam" id="PF00651">
    <property type="entry name" value="BTB"/>
    <property type="match status" value="1"/>
</dbReference>
<feature type="domain" description="BTB" evidence="1">
    <location>
        <begin position="310"/>
        <end position="382"/>
    </location>
</feature>
<reference evidence="3 4" key="1">
    <citation type="journal article" date="2016" name="Genome Biol. Evol.">
        <title>Gene Family Evolution Reflects Adaptation to Soil Environmental Stressors in the Genome of the Collembolan Orchesella cincta.</title>
        <authorList>
            <person name="Faddeeva-Vakhrusheva A."/>
            <person name="Derks M.F."/>
            <person name="Anvar S.Y."/>
            <person name="Agamennone V."/>
            <person name="Suring W."/>
            <person name="Smit S."/>
            <person name="van Straalen N.M."/>
            <person name="Roelofs D."/>
        </authorList>
    </citation>
    <scope>NUCLEOTIDE SEQUENCE [LARGE SCALE GENOMIC DNA]</scope>
    <source>
        <tissue evidence="3">Mixed pool</tissue>
    </source>
</reference>
<dbReference type="STRING" id="48709.A0A1D2MSZ1"/>
<dbReference type="AlphaFoldDB" id="A0A1D2MSZ1"/>
<dbReference type="CDD" id="cd00121">
    <property type="entry name" value="MATH"/>
    <property type="match status" value="1"/>
</dbReference>
<dbReference type="Gene3D" id="2.60.210.10">
    <property type="entry name" value="Apoptosis, Tumor Necrosis Factor Receptor Associated Protein 2, Chain A"/>
    <property type="match status" value="1"/>
</dbReference>
<sequence length="477" mass="54180">MLSVPAVQFFSLKFFVFAKKNVVIDLEYFFYTLCSDELIAFLVILWIGYRVCESRLNILEVISYRNMERVRLPFVVSRRELMRIPDCDNRDQVVEGRGAAAVANLEPVDSPYMNADILGTTTIECEPFTFLWTLNDYSKLSALGEIWSALFYGDSKNNHAWQLKVVPKQRASPEEGECLGVYLCLKEFGSGENTYYRKIRARYQIGLLDPDGKMSTSRGYRSMNAVEVMKNALWGWDKFISLGELHSPYRRLVVNDVLRIHCTVWIEGQITQSLTVKGRGVALTKEEKVLKNRTILAEEFGNMFKNSVGTDFEILVDTPGGDQAVDVIRVHKAVLAARSSKMANSFAIGMYKDNRMTITTFNRTTVSGMLEYLYTGSVDQAVMNEAAPDILQISEMFDLPELKEECAFQISNHIEIQNASEVLLLAHLYNTDWLKAQAVAFINKHKEAVMKTQSFREVLTRHRSSGIFADLFVADGV</sequence>
<protein>
    <submittedName>
        <fullName evidence="3">Speckle-type POZ protein</fullName>
    </submittedName>
</protein>
<dbReference type="SUPFAM" id="SSF49599">
    <property type="entry name" value="TRAF domain-like"/>
    <property type="match status" value="1"/>
</dbReference>
<dbReference type="Pfam" id="PF22486">
    <property type="entry name" value="MATH_2"/>
    <property type="match status" value="1"/>
</dbReference>